<dbReference type="RefSeq" id="WP_012637210.1">
    <property type="nucleotide sequence ID" value="NC_011901.1"/>
</dbReference>
<organism evidence="3 4">
    <name type="scientific">Thioalkalivibrio sulfidiphilus (strain HL-EbGR7)</name>
    <dbReference type="NCBI Taxonomy" id="396588"/>
    <lineage>
        <taxon>Bacteria</taxon>
        <taxon>Pseudomonadati</taxon>
        <taxon>Pseudomonadota</taxon>
        <taxon>Gammaproteobacteria</taxon>
        <taxon>Chromatiales</taxon>
        <taxon>Ectothiorhodospiraceae</taxon>
        <taxon>Thioalkalivibrio</taxon>
    </lineage>
</organism>
<dbReference type="AlphaFoldDB" id="B8GLW9"/>
<accession>B8GLW9</accession>
<name>B8GLW9_THISH</name>
<dbReference type="OrthoDB" id="5570653at2"/>
<dbReference type="Pfam" id="PF05016">
    <property type="entry name" value="ParE_toxin"/>
    <property type="match status" value="1"/>
</dbReference>
<dbReference type="STRING" id="396588.Tgr7_0628"/>
<gene>
    <name evidence="3" type="ordered locus">Tgr7_0628</name>
</gene>
<proteinExistence type="inferred from homology"/>
<protein>
    <submittedName>
        <fullName evidence="3">Addiction module toxin, RelE/StbE family</fullName>
    </submittedName>
</protein>
<keyword evidence="2" id="KW-1277">Toxin-antitoxin system</keyword>
<dbReference type="EMBL" id="CP001339">
    <property type="protein sequence ID" value="ACL71722.1"/>
    <property type="molecule type" value="Genomic_DNA"/>
</dbReference>
<comment type="similarity">
    <text evidence="1">Belongs to the RelE toxin family.</text>
</comment>
<dbReference type="PANTHER" id="PTHR35601">
    <property type="entry name" value="TOXIN RELE"/>
    <property type="match status" value="1"/>
</dbReference>
<dbReference type="Proteomes" id="UP000002383">
    <property type="component" value="Chromosome"/>
</dbReference>
<dbReference type="SUPFAM" id="SSF143011">
    <property type="entry name" value="RelE-like"/>
    <property type="match status" value="1"/>
</dbReference>
<sequence>MGFSIRIKQSAAKALAGIDKKDRLRLVSAIDELAENPYRGSALKGDLTGLRRIRVGNYRVVYEIREGELIVLVVRIAHRREVYRR</sequence>
<evidence type="ECO:0000256" key="2">
    <source>
        <dbReference type="ARBA" id="ARBA00022649"/>
    </source>
</evidence>
<keyword evidence="4" id="KW-1185">Reference proteome</keyword>
<evidence type="ECO:0000256" key="1">
    <source>
        <dbReference type="ARBA" id="ARBA00006226"/>
    </source>
</evidence>
<evidence type="ECO:0000313" key="4">
    <source>
        <dbReference type="Proteomes" id="UP000002383"/>
    </source>
</evidence>
<dbReference type="PANTHER" id="PTHR35601:SF1">
    <property type="entry name" value="TOXIN RELE"/>
    <property type="match status" value="1"/>
</dbReference>
<dbReference type="eggNOG" id="COG2026">
    <property type="taxonomic scope" value="Bacteria"/>
</dbReference>
<dbReference type="KEGG" id="tgr:Tgr7_0628"/>
<dbReference type="Gene3D" id="3.30.2310.20">
    <property type="entry name" value="RelE-like"/>
    <property type="match status" value="1"/>
</dbReference>
<dbReference type="InterPro" id="IPR035093">
    <property type="entry name" value="RelE/ParE_toxin_dom_sf"/>
</dbReference>
<dbReference type="InterPro" id="IPR007712">
    <property type="entry name" value="RelE/ParE_toxin"/>
</dbReference>
<dbReference type="NCBIfam" id="TIGR02385">
    <property type="entry name" value="RelE_StbE"/>
    <property type="match status" value="1"/>
</dbReference>
<evidence type="ECO:0000313" key="3">
    <source>
        <dbReference type="EMBL" id="ACL71722.1"/>
    </source>
</evidence>
<reference evidence="3 4" key="1">
    <citation type="journal article" date="2011" name="Stand. Genomic Sci.">
        <title>Complete genome sequence of 'Thioalkalivibrio sulfidophilus' HL-EbGr7.</title>
        <authorList>
            <person name="Muyzer G."/>
            <person name="Sorokin D.Y."/>
            <person name="Mavromatis K."/>
            <person name="Lapidus A."/>
            <person name="Clum A."/>
            <person name="Ivanova N."/>
            <person name="Pati A."/>
            <person name="d'Haeseleer P."/>
            <person name="Woyke T."/>
            <person name="Kyrpides N.C."/>
        </authorList>
    </citation>
    <scope>NUCLEOTIDE SEQUENCE [LARGE SCALE GENOMIC DNA]</scope>
    <source>
        <strain evidence="3 4">HL-EbGR7</strain>
    </source>
</reference>
<dbReference type="HOGENOM" id="CLU_155761_1_1_6"/>